<dbReference type="Pfam" id="PF07179">
    <property type="entry name" value="SseB"/>
    <property type="match status" value="1"/>
</dbReference>
<evidence type="ECO:0000313" key="3">
    <source>
        <dbReference type="EMBL" id="MDU9005048.1"/>
    </source>
</evidence>
<evidence type="ECO:0000259" key="2">
    <source>
        <dbReference type="Pfam" id="PF07179"/>
    </source>
</evidence>
<organism evidence="3 4">
    <name type="scientific">Sedimentitalea todarodis</name>
    <dbReference type="NCBI Taxonomy" id="1631240"/>
    <lineage>
        <taxon>Bacteria</taxon>
        <taxon>Pseudomonadati</taxon>
        <taxon>Pseudomonadota</taxon>
        <taxon>Alphaproteobacteria</taxon>
        <taxon>Rhodobacterales</taxon>
        <taxon>Paracoccaceae</taxon>
        <taxon>Sedimentitalea</taxon>
    </lineage>
</organism>
<reference evidence="4" key="1">
    <citation type="submission" date="2023-05" db="EMBL/GenBank/DDBJ databases">
        <title>Sedimentitalea sp. nov. JM2-8.</title>
        <authorList>
            <person name="Huang J."/>
        </authorList>
    </citation>
    <scope>NUCLEOTIDE SEQUENCE [LARGE SCALE GENOMIC DNA]</scope>
    <source>
        <strain evidence="4">KHS03</strain>
    </source>
</reference>
<evidence type="ECO:0000256" key="1">
    <source>
        <dbReference type="SAM" id="MobiDB-lite"/>
    </source>
</evidence>
<gene>
    <name evidence="3" type="ORF">QO231_14440</name>
</gene>
<dbReference type="InterPro" id="IPR009839">
    <property type="entry name" value="SseB_N"/>
</dbReference>
<dbReference type="Proteomes" id="UP001255416">
    <property type="component" value="Unassembled WGS sequence"/>
</dbReference>
<dbReference type="RefSeq" id="WP_316777689.1">
    <property type="nucleotide sequence ID" value="NZ_JASMWN010000011.1"/>
</dbReference>
<dbReference type="EMBL" id="JASMWN010000011">
    <property type="protein sequence ID" value="MDU9005048.1"/>
    <property type="molecule type" value="Genomic_DNA"/>
</dbReference>
<evidence type="ECO:0000313" key="4">
    <source>
        <dbReference type="Proteomes" id="UP001255416"/>
    </source>
</evidence>
<sequence length="263" mass="27756">MTETTPLDTAHAAMFAAPDDDAARLRFYERLGDNELFLLLTEEAQGDSLSPEVFELADGQFVLAFDRETRLAQFIGRPAPYAALSGRVLSRMLAGQGIGMGLNLDVAPSSILIPADALAWLSETLTHAPDEITSRISEISVPVGLPEAVISALDTKLATASGYAQAAYLVGVEYENGSHGHLLGFVEARPEAQAALAKAAGEALTFSGVEAGSIDVAFFEAADRITAKLDRFGLRFDLPGPPEPDVAGHAAPGTDPDKPPILR</sequence>
<keyword evidence="4" id="KW-1185">Reference proteome</keyword>
<feature type="region of interest" description="Disordered" evidence="1">
    <location>
        <begin position="240"/>
        <end position="263"/>
    </location>
</feature>
<protein>
    <submittedName>
        <fullName evidence="3">SseB family protein</fullName>
    </submittedName>
</protein>
<accession>A0ABU3VFT0</accession>
<feature type="domain" description="SseB protein N-terminal" evidence="2">
    <location>
        <begin position="15"/>
        <end position="120"/>
    </location>
</feature>
<comment type="caution">
    <text evidence="3">The sequence shown here is derived from an EMBL/GenBank/DDBJ whole genome shotgun (WGS) entry which is preliminary data.</text>
</comment>
<name>A0ABU3VFT0_9RHOB</name>
<proteinExistence type="predicted"/>